<dbReference type="EMBL" id="REGN01009244">
    <property type="protein sequence ID" value="RNA01596.1"/>
    <property type="molecule type" value="Genomic_DNA"/>
</dbReference>
<keyword evidence="6 8" id="KW-0472">Membrane</keyword>
<feature type="domain" description="Anoctamin dimerisation" evidence="10">
    <location>
        <begin position="24"/>
        <end position="213"/>
    </location>
</feature>
<dbReference type="Proteomes" id="UP000276133">
    <property type="component" value="Unassembled WGS sequence"/>
</dbReference>
<dbReference type="InterPro" id="IPR007632">
    <property type="entry name" value="Anoctamin"/>
</dbReference>
<evidence type="ECO:0000313" key="12">
    <source>
        <dbReference type="Proteomes" id="UP000276133"/>
    </source>
</evidence>
<evidence type="ECO:0000259" key="10">
    <source>
        <dbReference type="Pfam" id="PF16178"/>
    </source>
</evidence>
<dbReference type="PANTHER" id="PTHR12308">
    <property type="entry name" value="ANOCTAMIN"/>
    <property type="match status" value="1"/>
</dbReference>
<reference evidence="11 12" key="1">
    <citation type="journal article" date="2018" name="Sci. Rep.">
        <title>Genomic signatures of local adaptation to the degree of environmental predictability in rotifers.</title>
        <authorList>
            <person name="Franch-Gras L."/>
            <person name="Hahn C."/>
            <person name="Garcia-Roger E.M."/>
            <person name="Carmona M.J."/>
            <person name="Serra M."/>
            <person name="Gomez A."/>
        </authorList>
    </citation>
    <scope>NUCLEOTIDE SEQUENCE [LARGE SCALE GENOMIC DNA]</scope>
    <source>
        <strain evidence="11">HYR1</strain>
    </source>
</reference>
<proteinExistence type="inferred from homology"/>
<comment type="subcellular location">
    <subcellularLocation>
        <location evidence="1">Cell membrane</location>
        <topology evidence="1">Multi-pass membrane protein</topology>
    </subcellularLocation>
    <subcellularLocation>
        <location evidence="8">Membrane</location>
        <topology evidence="8">Multi-pass membrane protein</topology>
    </subcellularLocation>
</comment>
<evidence type="ECO:0000256" key="5">
    <source>
        <dbReference type="ARBA" id="ARBA00022989"/>
    </source>
</evidence>
<dbReference type="AlphaFoldDB" id="A0A3M7PR58"/>
<protein>
    <recommendedName>
        <fullName evidence="8">Anoctamin</fullName>
    </recommendedName>
</protein>
<dbReference type="GO" id="GO:0005254">
    <property type="term" value="F:chloride channel activity"/>
    <property type="evidence" value="ECO:0007669"/>
    <property type="project" value="TreeGrafter"/>
</dbReference>
<dbReference type="PANTHER" id="PTHR12308:SF84">
    <property type="entry name" value="ANOCTAMIN"/>
    <property type="match status" value="1"/>
</dbReference>
<evidence type="ECO:0000256" key="2">
    <source>
        <dbReference type="ARBA" id="ARBA00009671"/>
    </source>
</evidence>
<evidence type="ECO:0000256" key="7">
    <source>
        <dbReference type="ARBA" id="ARBA00023180"/>
    </source>
</evidence>
<evidence type="ECO:0000256" key="6">
    <source>
        <dbReference type="ARBA" id="ARBA00023136"/>
    </source>
</evidence>
<sequence>MQNISKNQNFFLDEIENLNEPKVDCVDFVLVYWKNSDKKEIIDNYCHNLSVNGLVLQHEENVEEELEFVLVSIPFEKCLEIAEKIKLKLPIESAMEDKHQARYFEEHRDKFTVPYNSKIRYKFEKFFNKEKLENSISERDRILLVHEILSRTEYSERHNEPSIFSIKENDSNFGIERLLAKGAFIDAYPLHKDHVKIKAKISKKQFLYEYFIKSNKSSNLLPIFVIRDYFGEKVAFYFAWLNFYTSWLIFPSIVGFIVCLYGLMTYSADLPTKARKNFFDNFFKTEFFTGIQCEN</sequence>
<keyword evidence="3" id="KW-1003">Cell membrane</keyword>
<organism evidence="11 12">
    <name type="scientific">Brachionus plicatilis</name>
    <name type="common">Marine rotifer</name>
    <name type="synonym">Brachionus muelleri</name>
    <dbReference type="NCBI Taxonomy" id="10195"/>
    <lineage>
        <taxon>Eukaryota</taxon>
        <taxon>Metazoa</taxon>
        <taxon>Spiralia</taxon>
        <taxon>Gnathifera</taxon>
        <taxon>Rotifera</taxon>
        <taxon>Eurotatoria</taxon>
        <taxon>Monogononta</taxon>
        <taxon>Pseudotrocha</taxon>
        <taxon>Ploima</taxon>
        <taxon>Brachionidae</taxon>
        <taxon>Brachionus</taxon>
    </lineage>
</organism>
<dbReference type="InterPro" id="IPR032394">
    <property type="entry name" value="Anoct_dimer"/>
</dbReference>
<dbReference type="GO" id="GO:0005886">
    <property type="term" value="C:plasma membrane"/>
    <property type="evidence" value="ECO:0007669"/>
    <property type="project" value="UniProtKB-SubCell"/>
</dbReference>
<evidence type="ECO:0000313" key="11">
    <source>
        <dbReference type="EMBL" id="RNA01596.1"/>
    </source>
</evidence>
<feature type="transmembrane region" description="Helical" evidence="8">
    <location>
        <begin position="246"/>
        <end position="266"/>
    </location>
</feature>
<dbReference type="Pfam" id="PF04547">
    <property type="entry name" value="Anoctamin"/>
    <property type="match status" value="1"/>
</dbReference>
<keyword evidence="4 8" id="KW-0812">Transmembrane</keyword>
<keyword evidence="5 8" id="KW-1133">Transmembrane helix</keyword>
<evidence type="ECO:0000256" key="8">
    <source>
        <dbReference type="RuleBase" id="RU280814"/>
    </source>
</evidence>
<evidence type="ECO:0000256" key="4">
    <source>
        <dbReference type="ARBA" id="ARBA00022692"/>
    </source>
</evidence>
<dbReference type="STRING" id="10195.A0A3M7PR58"/>
<dbReference type="Pfam" id="PF16178">
    <property type="entry name" value="Anoct_dimer"/>
    <property type="match status" value="1"/>
</dbReference>
<dbReference type="OrthoDB" id="296386at2759"/>
<feature type="domain" description="Anoctamin transmembrane" evidence="9">
    <location>
        <begin position="226"/>
        <end position="280"/>
    </location>
</feature>
<keyword evidence="7" id="KW-0325">Glycoprotein</keyword>
<gene>
    <name evidence="11" type="ORF">BpHYR1_045864</name>
</gene>
<accession>A0A3M7PR58</accession>
<comment type="similarity">
    <text evidence="2 8">Belongs to the anoctamin family.</text>
</comment>
<evidence type="ECO:0000256" key="1">
    <source>
        <dbReference type="ARBA" id="ARBA00004651"/>
    </source>
</evidence>
<dbReference type="GO" id="GO:0046983">
    <property type="term" value="F:protein dimerization activity"/>
    <property type="evidence" value="ECO:0007669"/>
    <property type="project" value="InterPro"/>
</dbReference>
<evidence type="ECO:0000256" key="3">
    <source>
        <dbReference type="ARBA" id="ARBA00022475"/>
    </source>
</evidence>
<keyword evidence="12" id="KW-1185">Reference proteome</keyword>
<evidence type="ECO:0000259" key="9">
    <source>
        <dbReference type="Pfam" id="PF04547"/>
    </source>
</evidence>
<name>A0A3M7PR58_BRAPC</name>
<dbReference type="InterPro" id="IPR049452">
    <property type="entry name" value="Anoctamin_TM"/>
</dbReference>
<comment type="caution">
    <text evidence="8">Lacks conserved residue(s) required for the propagation of feature annotation.</text>
</comment>
<comment type="caution">
    <text evidence="11">The sequence shown here is derived from an EMBL/GenBank/DDBJ whole genome shotgun (WGS) entry which is preliminary data.</text>
</comment>